<proteinExistence type="predicted"/>
<comment type="caution">
    <text evidence="1">The sequence shown here is derived from an EMBL/GenBank/DDBJ whole genome shotgun (WGS) entry which is preliminary data.</text>
</comment>
<evidence type="ECO:0000313" key="1">
    <source>
        <dbReference type="EMBL" id="CAG8213493.1"/>
    </source>
</evidence>
<evidence type="ECO:0000313" key="2">
    <source>
        <dbReference type="Proteomes" id="UP001153461"/>
    </source>
</evidence>
<dbReference type="Proteomes" id="UP001153461">
    <property type="component" value="Unassembled WGS sequence"/>
</dbReference>
<dbReference type="AlphaFoldDB" id="A0A9W4MXF4"/>
<reference evidence="1" key="1">
    <citation type="submission" date="2021-07" db="EMBL/GenBank/DDBJ databases">
        <authorList>
            <person name="Branca A.L. A."/>
        </authorList>
    </citation>
    <scope>NUCLEOTIDE SEQUENCE</scope>
</reference>
<sequence>MSPWNRCLVGWIPSTHFSIKPRGISRKSHMSWMSLKLQVSQQAACLCLSMSFSNLSRKQLLPGTRRILCAMRRLSFQH</sequence>
<organism evidence="1 2">
    <name type="scientific">Penicillium nalgiovense</name>
    <dbReference type="NCBI Taxonomy" id="60175"/>
    <lineage>
        <taxon>Eukaryota</taxon>
        <taxon>Fungi</taxon>
        <taxon>Dikarya</taxon>
        <taxon>Ascomycota</taxon>
        <taxon>Pezizomycotina</taxon>
        <taxon>Eurotiomycetes</taxon>
        <taxon>Eurotiomycetidae</taxon>
        <taxon>Eurotiales</taxon>
        <taxon>Aspergillaceae</taxon>
        <taxon>Penicillium</taxon>
    </lineage>
</organism>
<protein>
    <submittedName>
        <fullName evidence="1">Uncharacterized protein</fullName>
    </submittedName>
</protein>
<dbReference type="EMBL" id="CAJVNV010000480">
    <property type="protein sequence ID" value="CAG8213493.1"/>
    <property type="molecule type" value="Genomic_DNA"/>
</dbReference>
<name>A0A9W4MXF4_PENNA</name>
<dbReference type="OrthoDB" id="76567at2759"/>
<gene>
    <name evidence="1" type="ORF">PNAL_LOCUS7845</name>
</gene>
<accession>A0A9W4MXF4</accession>